<keyword evidence="3" id="KW-1185">Reference proteome</keyword>
<gene>
    <name evidence="2" type="ORF">MCHLO_00709</name>
</gene>
<reference evidence="2" key="1">
    <citation type="submission" date="2014-09" db="EMBL/GenBank/DDBJ databases">
        <title>Genome sequence of the luminous mushroom Mycena chlorophos for searching fungal bioluminescence genes.</title>
        <authorList>
            <person name="Tanaka Y."/>
            <person name="Kasuga D."/>
            <person name="Oba Y."/>
            <person name="Hase S."/>
            <person name="Sato K."/>
            <person name="Oba Y."/>
            <person name="Sakakibara Y."/>
        </authorList>
    </citation>
    <scope>NUCLEOTIDE SEQUENCE</scope>
</reference>
<name>A0ABQ0KZS8_MYCCL</name>
<evidence type="ECO:0000313" key="2">
    <source>
        <dbReference type="EMBL" id="GAT43016.1"/>
    </source>
</evidence>
<feature type="region of interest" description="Disordered" evidence="1">
    <location>
        <begin position="1"/>
        <end position="33"/>
    </location>
</feature>
<feature type="compositionally biased region" description="Low complexity" evidence="1">
    <location>
        <begin position="165"/>
        <end position="174"/>
    </location>
</feature>
<proteinExistence type="predicted"/>
<feature type="region of interest" description="Disordered" evidence="1">
    <location>
        <begin position="163"/>
        <end position="196"/>
    </location>
</feature>
<sequence>MLRSIRASSKAPEAADSHTRAFGPKPCASDLGTHPLRLETTNFWIFRGLRGPLSKSTSCMQRPRTPYLRLRRRCQRRKKEAKCSWSGDMPRRLHALPRFDPTTPRRSAANVPRLEPPPAGANHRSFGVRPLHLAHGAPPGPTFGEDRLSCRIKAHPDDLLHFFRPRSSSPAASRDTLSPCENGISHVTHNRPPFPLDAAPQPFGRRGRNLNAYRSASTCTSLWYLASRIAVVDGPLRFRCFGAFGGRGNDWMHVATA</sequence>
<organism evidence="2 3">
    <name type="scientific">Mycena chlorophos</name>
    <name type="common">Agaric fungus</name>
    <name type="synonym">Agaricus chlorophos</name>
    <dbReference type="NCBI Taxonomy" id="658473"/>
    <lineage>
        <taxon>Eukaryota</taxon>
        <taxon>Fungi</taxon>
        <taxon>Dikarya</taxon>
        <taxon>Basidiomycota</taxon>
        <taxon>Agaricomycotina</taxon>
        <taxon>Agaricomycetes</taxon>
        <taxon>Agaricomycetidae</taxon>
        <taxon>Agaricales</taxon>
        <taxon>Marasmiineae</taxon>
        <taxon>Mycenaceae</taxon>
        <taxon>Mycena</taxon>
    </lineage>
</organism>
<accession>A0ABQ0KZS8</accession>
<feature type="region of interest" description="Disordered" evidence="1">
    <location>
        <begin position="94"/>
        <end position="119"/>
    </location>
</feature>
<evidence type="ECO:0000313" key="3">
    <source>
        <dbReference type="Proteomes" id="UP000815677"/>
    </source>
</evidence>
<protein>
    <submittedName>
        <fullName evidence="2">Uncharacterized protein</fullName>
    </submittedName>
</protein>
<dbReference type="Proteomes" id="UP000815677">
    <property type="component" value="Unassembled WGS sequence"/>
</dbReference>
<evidence type="ECO:0000256" key="1">
    <source>
        <dbReference type="SAM" id="MobiDB-lite"/>
    </source>
</evidence>
<dbReference type="EMBL" id="DF838466">
    <property type="protein sequence ID" value="GAT43016.1"/>
    <property type="molecule type" value="Genomic_DNA"/>
</dbReference>